<dbReference type="Pfam" id="PF17746">
    <property type="entry name" value="SfsA_N"/>
    <property type="match status" value="1"/>
</dbReference>
<dbReference type="InterPro" id="IPR040452">
    <property type="entry name" value="SfsA_C"/>
</dbReference>
<dbReference type="InterPro" id="IPR005224">
    <property type="entry name" value="SfsA"/>
</dbReference>
<dbReference type="RefSeq" id="WP_125015959.1">
    <property type="nucleotide sequence ID" value="NZ_QWEZ01000002.1"/>
</dbReference>
<organism evidence="4 5">
    <name type="scientific">Aestuariirhabdus litorea</name>
    <dbReference type="NCBI Taxonomy" id="2528527"/>
    <lineage>
        <taxon>Bacteria</taxon>
        <taxon>Pseudomonadati</taxon>
        <taxon>Pseudomonadota</taxon>
        <taxon>Gammaproteobacteria</taxon>
        <taxon>Oceanospirillales</taxon>
        <taxon>Aestuariirhabdaceae</taxon>
        <taxon>Aestuariirhabdus</taxon>
    </lineage>
</organism>
<dbReference type="CDD" id="cd22359">
    <property type="entry name" value="SfsA-like_bacterial"/>
    <property type="match status" value="1"/>
</dbReference>
<evidence type="ECO:0000313" key="4">
    <source>
        <dbReference type="EMBL" id="RRJ82245.1"/>
    </source>
</evidence>
<protein>
    <recommendedName>
        <fullName evidence="1">Sugar fermentation stimulation protein homolog</fullName>
    </recommendedName>
</protein>
<dbReference type="Gene3D" id="3.40.1350.60">
    <property type="match status" value="1"/>
</dbReference>
<feature type="domain" description="SfsA N-terminal OB" evidence="3">
    <location>
        <begin position="13"/>
        <end position="74"/>
    </location>
</feature>
<evidence type="ECO:0000259" key="3">
    <source>
        <dbReference type="Pfam" id="PF17746"/>
    </source>
</evidence>
<dbReference type="HAMAP" id="MF_00095">
    <property type="entry name" value="SfsA"/>
    <property type="match status" value="1"/>
</dbReference>
<keyword evidence="5" id="KW-1185">Reference proteome</keyword>
<sequence length="254" mass="27502">MIYSPPLLEGRLVRRYKRFLADIETAAGDCLTLHCPNTGSMKNCALPGSRVWFWDSGNSKRKYPHTWELVETSETELGEGSIEGVACINTARPNQIAHEAIESGVLAELRGYSKIRREVAYGEERSRIDLLLQAEGRPDCYVEVKSVTLAVGGGLGLFPDAVTARGSKHLRELMAVVAAGGRAVLLFVVPHTAIDKVAPASMIDPEYANTLRLAVEAGVEVIAYGAEVSPVSIGLTGRLPFALKPTNIKELETV</sequence>
<reference evidence="4 5" key="2">
    <citation type="submission" date="2018-12" db="EMBL/GenBank/DDBJ databases">
        <title>Simiduia agarivorans gen. nov., sp. nov., a marine, agarolytic bacterium isolated from shallow coastal water from Keelung, Taiwan.</title>
        <authorList>
            <person name="Shieh W.Y."/>
        </authorList>
    </citation>
    <scope>NUCLEOTIDE SEQUENCE [LARGE SCALE GENOMIC DNA]</scope>
    <source>
        <strain evidence="4 5">GTF-13</strain>
    </source>
</reference>
<gene>
    <name evidence="1 4" type="primary">sfsA</name>
    <name evidence="4" type="ORF">D0544_10170</name>
</gene>
<feature type="domain" description="Sugar fermentation stimulation protein C-terminal" evidence="2">
    <location>
        <begin position="92"/>
        <end position="230"/>
    </location>
</feature>
<accession>A0A3P3VHM9</accession>
<proteinExistence type="inferred from homology"/>
<evidence type="ECO:0000313" key="5">
    <source>
        <dbReference type="Proteomes" id="UP000280792"/>
    </source>
</evidence>
<dbReference type="PANTHER" id="PTHR30545">
    <property type="entry name" value="SUGAR FERMENTATION STIMULATION PROTEIN A"/>
    <property type="match status" value="1"/>
</dbReference>
<comment type="caution">
    <text evidence="4">The sequence shown here is derived from an EMBL/GenBank/DDBJ whole genome shotgun (WGS) entry which is preliminary data.</text>
</comment>
<dbReference type="FunFam" id="2.40.50.580:FF:000001">
    <property type="entry name" value="Sugar fermentation stimulation protein A"/>
    <property type="match status" value="1"/>
</dbReference>
<reference evidence="4 5" key="1">
    <citation type="submission" date="2018-08" db="EMBL/GenBank/DDBJ databases">
        <authorList>
            <person name="Khan S.A."/>
        </authorList>
    </citation>
    <scope>NUCLEOTIDE SEQUENCE [LARGE SCALE GENOMIC DNA]</scope>
    <source>
        <strain evidence="4 5">GTF-13</strain>
    </source>
</reference>
<dbReference type="GO" id="GO:0003677">
    <property type="term" value="F:DNA binding"/>
    <property type="evidence" value="ECO:0007669"/>
    <property type="project" value="InterPro"/>
</dbReference>
<dbReference type="FunFam" id="3.40.1350.60:FF:000001">
    <property type="entry name" value="Sugar fermentation stimulation protein A"/>
    <property type="match status" value="1"/>
</dbReference>
<dbReference type="Proteomes" id="UP000280792">
    <property type="component" value="Unassembled WGS sequence"/>
</dbReference>
<name>A0A3P3VHM9_9GAMM</name>
<evidence type="ECO:0000256" key="1">
    <source>
        <dbReference type="HAMAP-Rule" id="MF_00095"/>
    </source>
</evidence>
<comment type="similarity">
    <text evidence="1">Belongs to the SfsA family.</text>
</comment>
<dbReference type="PANTHER" id="PTHR30545:SF2">
    <property type="entry name" value="SUGAR FERMENTATION STIMULATION PROTEIN A"/>
    <property type="match status" value="1"/>
</dbReference>
<dbReference type="AlphaFoldDB" id="A0A3P3VHM9"/>
<dbReference type="Pfam" id="PF03749">
    <property type="entry name" value="SfsA"/>
    <property type="match status" value="1"/>
</dbReference>
<dbReference type="NCBIfam" id="TIGR00230">
    <property type="entry name" value="sfsA"/>
    <property type="match status" value="1"/>
</dbReference>
<dbReference type="InterPro" id="IPR041465">
    <property type="entry name" value="SfsA_N"/>
</dbReference>
<dbReference type="EMBL" id="QWEZ01000002">
    <property type="protein sequence ID" value="RRJ82245.1"/>
    <property type="molecule type" value="Genomic_DNA"/>
</dbReference>
<dbReference type="Gene3D" id="2.40.50.580">
    <property type="match status" value="1"/>
</dbReference>
<evidence type="ECO:0000259" key="2">
    <source>
        <dbReference type="Pfam" id="PF03749"/>
    </source>
</evidence>